<evidence type="ECO:0000313" key="2">
    <source>
        <dbReference type="EMBL" id="KAK3895640.1"/>
    </source>
</evidence>
<keyword evidence="3" id="KW-1185">Reference proteome</keyword>
<name>A0AAE1GPA7_PETCI</name>
<reference evidence="2" key="1">
    <citation type="submission" date="2023-10" db="EMBL/GenBank/DDBJ databases">
        <title>Genome assemblies of two species of porcelain crab, Petrolisthes cinctipes and Petrolisthes manimaculis (Anomura: Porcellanidae).</title>
        <authorList>
            <person name="Angst P."/>
        </authorList>
    </citation>
    <scope>NUCLEOTIDE SEQUENCE</scope>
    <source>
        <strain evidence="2">PB745_01</strain>
        <tissue evidence="2">Gill</tissue>
    </source>
</reference>
<feature type="region of interest" description="Disordered" evidence="1">
    <location>
        <begin position="110"/>
        <end position="154"/>
    </location>
</feature>
<gene>
    <name evidence="2" type="ORF">Pcinc_000563</name>
</gene>
<dbReference type="AlphaFoldDB" id="A0AAE1GPA7"/>
<organism evidence="2 3">
    <name type="scientific">Petrolisthes cinctipes</name>
    <name type="common">Flat porcelain crab</name>
    <dbReference type="NCBI Taxonomy" id="88211"/>
    <lineage>
        <taxon>Eukaryota</taxon>
        <taxon>Metazoa</taxon>
        <taxon>Ecdysozoa</taxon>
        <taxon>Arthropoda</taxon>
        <taxon>Crustacea</taxon>
        <taxon>Multicrustacea</taxon>
        <taxon>Malacostraca</taxon>
        <taxon>Eumalacostraca</taxon>
        <taxon>Eucarida</taxon>
        <taxon>Decapoda</taxon>
        <taxon>Pleocyemata</taxon>
        <taxon>Anomura</taxon>
        <taxon>Galatheoidea</taxon>
        <taxon>Porcellanidae</taxon>
        <taxon>Petrolisthes</taxon>
    </lineage>
</organism>
<feature type="region of interest" description="Disordered" evidence="1">
    <location>
        <begin position="1"/>
        <end position="51"/>
    </location>
</feature>
<evidence type="ECO:0000256" key="1">
    <source>
        <dbReference type="SAM" id="MobiDB-lite"/>
    </source>
</evidence>
<comment type="caution">
    <text evidence="2">The sequence shown here is derived from an EMBL/GenBank/DDBJ whole genome shotgun (WGS) entry which is preliminary data.</text>
</comment>
<accession>A0AAE1GPA7</accession>
<proteinExistence type="predicted"/>
<feature type="compositionally biased region" description="Polar residues" evidence="1">
    <location>
        <begin position="9"/>
        <end position="29"/>
    </location>
</feature>
<dbReference type="EMBL" id="JAWQEG010000033">
    <property type="protein sequence ID" value="KAK3895640.1"/>
    <property type="molecule type" value="Genomic_DNA"/>
</dbReference>
<protein>
    <submittedName>
        <fullName evidence="2">Uncharacterized protein</fullName>
    </submittedName>
</protein>
<evidence type="ECO:0000313" key="3">
    <source>
        <dbReference type="Proteomes" id="UP001286313"/>
    </source>
</evidence>
<sequence length="154" mass="16655">MEVEDAPQARSSTHVPATGTSSQATSFSDHGSREKSRDRTRRRGGIRRGDTKIQGLVSSLPDMLSRMIDSRLPDWSRQLSPASSLLSDLHVTREEAEHTQELGFIEILPPLEGETSGQKRDLSSPTCPAVTLMPSPILGSPPHPPPAALTQANP</sequence>
<dbReference type="Proteomes" id="UP001286313">
    <property type="component" value="Unassembled WGS sequence"/>
</dbReference>